<evidence type="ECO:0000256" key="6">
    <source>
        <dbReference type="PIRNR" id="PIRNR001123"/>
    </source>
</evidence>
<evidence type="ECO:0000256" key="2">
    <source>
        <dbReference type="ARBA" id="ARBA00022438"/>
    </source>
</evidence>
<dbReference type="EMBL" id="CP084167">
    <property type="protein sequence ID" value="UJG43433.1"/>
    <property type="molecule type" value="Genomic_DNA"/>
</dbReference>
<proteinExistence type="inferred from homology"/>
<feature type="active site" description="Proton acceptor" evidence="7">
    <location>
        <position position="233"/>
    </location>
</feature>
<keyword evidence="2" id="KW-0031">Aminopeptidase</keyword>
<dbReference type="Gene3D" id="3.40.630.10">
    <property type="entry name" value="Zn peptidases"/>
    <property type="match status" value="1"/>
</dbReference>
<gene>
    <name evidence="9" type="ORF">K9W46_13820</name>
</gene>
<dbReference type="CDD" id="cd05656">
    <property type="entry name" value="M42_Frv"/>
    <property type="match status" value="1"/>
</dbReference>
<dbReference type="PANTHER" id="PTHR32481">
    <property type="entry name" value="AMINOPEPTIDASE"/>
    <property type="match status" value="1"/>
</dbReference>
<dbReference type="PIRSF" id="PIRSF001123">
    <property type="entry name" value="PepA_GA"/>
    <property type="match status" value="1"/>
</dbReference>
<keyword evidence="3" id="KW-0645">Protease</keyword>
<protein>
    <submittedName>
        <fullName evidence="9">M42 family metallopeptidase</fullName>
    </submittedName>
</protein>
<dbReference type="InterPro" id="IPR051464">
    <property type="entry name" value="Peptidase_M42_aminopept"/>
</dbReference>
<comment type="similarity">
    <text evidence="1 6">Belongs to the peptidase M42 family.</text>
</comment>
<feature type="binding site" evidence="8">
    <location>
        <position position="199"/>
    </location>
    <ligand>
        <name>Zn(2+)</name>
        <dbReference type="ChEBI" id="CHEBI:29105"/>
        <label>2</label>
    </ligand>
</feature>
<dbReference type="AlphaFoldDB" id="A0A9Y1BQQ7"/>
<dbReference type="PANTHER" id="PTHR32481:SF0">
    <property type="entry name" value="AMINOPEPTIDASE YPDE-RELATED"/>
    <property type="match status" value="1"/>
</dbReference>
<dbReference type="Gene3D" id="2.40.30.40">
    <property type="entry name" value="Peptidase M42, domain 2"/>
    <property type="match status" value="1"/>
</dbReference>
<evidence type="ECO:0000256" key="7">
    <source>
        <dbReference type="PIRSR" id="PIRSR001123-1"/>
    </source>
</evidence>
<dbReference type="GO" id="GO:0046872">
    <property type="term" value="F:metal ion binding"/>
    <property type="evidence" value="ECO:0007669"/>
    <property type="project" value="UniProtKB-UniRule"/>
</dbReference>
<evidence type="ECO:0000256" key="8">
    <source>
        <dbReference type="PIRSR" id="PIRSR001123-2"/>
    </source>
</evidence>
<dbReference type="SUPFAM" id="SSF101821">
    <property type="entry name" value="Aminopeptidase/glucanase lid domain"/>
    <property type="match status" value="1"/>
</dbReference>
<feature type="binding site" evidence="8">
    <location>
        <position position="234"/>
    </location>
    <ligand>
        <name>Zn(2+)</name>
        <dbReference type="ChEBI" id="CHEBI:29105"/>
        <label>2</label>
    </ligand>
</feature>
<evidence type="ECO:0000256" key="3">
    <source>
        <dbReference type="ARBA" id="ARBA00022670"/>
    </source>
</evidence>
<evidence type="ECO:0000256" key="5">
    <source>
        <dbReference type="ARBA" id="ARBA00022801"/>
    </source>
</evidence>
<dbReference type="Proteomes" id="UP001200513">
    <property type="component" value="Chromosome"/>
</dbReference>
<organism evidence="9">
    <name type="scientific">Candidatus Heimdallarchaeum endolithica</name>
    <dbReference type="NCBI Taxonomy" id="2876572"/>
    <lineage>
        <taxon>Archaea</taxon>
        <taxon>Promethearchaeati</taxon>
        <taxon>Candidatus Heimdallarchaeota</taxon>
        <taxon>Candidatus Heimdallarchaeia (ex Rinke et al. 2021) (nom. nud.)</taxon>
        <taxon>Candidatus Heimdallarchaeales</taxon>
        <taxon>Candidatus Heimdallarchaeaceae</taxon>
        <taxon>Candidatus Heimdallarchaeum</taxon>
    </lineage>
</organism>
<evidence type="ECO:0000313" key="9">
    <source>
        <dbReference type="EMBL" id="UJG43433.1"/>
    </source>
</evidence>
<keyword evidence="5" id="KW-0378">Hydrolase</keyword>
<comment type="cofactor">
    <cofactor evidence="8">
        <name>a divalent metal cation</name>
        <dbReference type="ChEBI" id="CHEBI:60240"/>
    </cofactor>
    <text evidence="8">Binds 2 divalent metal cations per subunit.</text>
</comment>
<keyword evidence="4 8" id="KW-0479">Metal-binding</keyword>
<feature type="binding site" evidence="8">
    <location>
        <position position="199"/>
    </location>
    <ligand>
        <name>Zn(2+)</name>
        <dbReference type="ChEBI" id="CHEBI:29105"/>
        <label>1</label>
    </ligand>
</feature>
<feature type="binding site" evidence="8">
    <location>
        <position position="342"/>
    </location>
    <ligand>
        <name>Zn(2+)</name>
        <dbReference type="ChEBI" id="CHEBI:29105"/>
        <label>2</label>
    </ligand>
</feature>
<dbReference type="GO" id="GO:0004177">
    <property type="term" value="F:aminopeptidase activity"/>
    <property type="evidence" value="ECO:0007669"/>
    <property type="project" value="UniProtKB-UniRule"/>
</dbReference>
<evidence type="ECO:0000256" key="1">
    <source>
        <dbReference type="ARBA" id="ARBA00006272"/>
    </source>
</evidence>
<accession>A0A9Y1BQQ7</accession>
<name>A0A9Y1BQQ7_9ARCH</name>
<dbReference type="SUPFAM" id="SSF53187">
    <property type="entry name" value="Zn-dependent exopeptidases"/>
    <property type="match status" value="1"/>
</dbReference>
<feature type="binding site" evidence="8">
    <location>
        <position position="66"/>
    </location>
    <ligand>
        <name>Zn(2+)</name>
        <dbReference type="ChEBI" id="CHEBI:29105"/>
        <label>1</label>
    </ligand>
</feature>
<dbReference type="Pfam" id="PF05343">
    <property type="entry name" value="Peptidase_M42"/>
    <property type="match status" value="2"/>
</dbReference>
<sequence length="378" mass="42292">MSKINLNLLEELTNDFGPSGFEWEVQKKMRNYVEKFADHIDKDRTGSLIFTKKGTEDSPKIMIAGHIDEIGFQIKSITKDGFLKFHQLGGWWDQTLLSQRVIIRTRKGEFIPGIITAKPPHVLSPEDRNKVVVKDKMYIDVGCISKEEVKELGIREGDPVMPDAKFEIWERPRLIETENGEGKEKKFEMKKFAVGKAFDDRVGAVLTAEIIRRLKEENIEHPNTVYGCSTTQEEVGLRGARTAAEKILPDLAIAIDVDISGDVPGIGDKAPAKMGKGPSLFIYDRSMIPNPRFRNFMIDLAEELNIPYQLSTVPGGTDAGVIHLSGIGCPSLAICVPTRHIHSHNGIISVDDMENTVELIVEALKRLNKQVVESFTEI</sequence>
<dbReference type="GO" id="GO:0006508">
    <property type="term" value="P:proteolysis"/>
    <property type="evidence" value="ECO:0007669"/>
    <property type="project" value="UniProtKB-KW"/>
</dbReference>
<dbReference type="InterPro" id="IPR023367">
    <property type="entry name" value="Peptidase_M42_dom2"/>
</dbReference>
<feature type="binding site" evidence="8">
    <location>
        <position position="256"/>
    </location>
    <ligand>
        <name>Zn(2+)</name>
        <dbReference type="ChEBI" id="CHEBI:29105"/>
        <label>1</label>
    </ligand>
</feature>
<evidence type="ECO:0000256" key="4">
    <source>
        <dbReference type="ARBA" id="ARBA00022723"/>
    </source>
</evidence>
<reference evidence="9" key="1">
    <citation type="journal article" date="2022" name="Nat. Microbiol.">
        <title>Unique mobile elements and scalable gene flow at the prokaryote-eukaryote boundary revealed by circularized Asgard archaea genomes.</title>
        <authorList>
            <person name="Wu F."/>
            <person name="Speth D.R."/>
            <person name="Philosof A."/>
            <person name="Cremiere A."/>
            <person name="Narayanan A."/>
            <person name="Barco R.A."/>
            <person name="Connon S.A."/>
            <person name="Amend J.P."/>
            <person name="Antoshechkin I.A."/>
            <person name="Orphan V.J."/>
        </authorList>
    </citation>
    <scope>NUCLEOTIDE SEQUENCE</scope>
    <source>
        <strain evidence="9">PR6</strain>
    </source>
</reference>
<dbReference type="InterPro" id="IPR008007">
    <property type="entry name" value="Peptidase_M42"/>
</dbReference>